<keyword evidence="3" id="KW-1185">Reference proteome</keyword>
<gene>
    <name evidence="2" type="primary">TCB2_182</name>
    <name evidence="2" type="ORF">TNCV_2690301</name>
</gene>
<proteinExistence type="predicted"/>
<dbReference type="AlphaFoldDB" id="A0A8X6VYM5"/>
<evidence type="ECO:0000313" key="2">
    <source>
        <dbReference type="EMBL" id="GFY24839.1"/>
    </source>
</evidence>
<evidence type="ECO:0000256" key="1">
    <source>
        <dbReference type="SAM" id="Phobius"/>
    </source>
</evidence>
<dbReference type="EMBL" id="BMAU01021370">
    <property type="protein sequence ID" value="GFY24839.1"/>
    <property type="molecule type" value="Genomic_DNA"/>
</dbReference>
<sequence length="158" mass="18575">MPCKLAFTPCDQSFMFLRLHLTGKTSYCGAENISHGHAKNMVLFFCDESRFARQSDSFQVFIWRERGARFHPSFVTKINRFGGKGILVWGCILLDNFTPMFVFYAGIANAQCYRDEVLEAYVRLFWIIWAQTTFLWTIIRSHTEPTLLMNFMRRIFDV</sequence>
<protein>
    <submittedName>
        <fullName evidence="2">Transposable element Tcb2 transposase</fullName>
    </submittedName>
</protein>
<evidence type="ECO:0000313" key="3">
    <source>
        <dbReference type="Proteomes" id="UP000887159"/>
    </source>
</evidence>
<keyword evidence="1" id="KW-0472">Membrane</keyword>
<keyword evidence="1" id="KW-1133">Transmembrane helix</keyword>
<keyword evidence="1" id="KW-0812">Transmembrane</keyword>
<organism evidence="2 3">
    <name type="scientific">Trichonephila clavipes</name>
    <name type="common">Golden silk orbweaver</name>
    <name type="synonym">Nephila clavipes</name>
    <dbReference type="NCBI Taxonomy" id="2585209"/>
    <lineage>
        <taxon>Eukaryota</taxon>
        <taxon>Metazoa</taxon>
        <taxon>Ecdysozoa</taxon>
        <taxon>Arthropoda</taxon>
        <taxon>Chelicerata</taxon>
        <taxon>Arachnida</taxon>
        <taxon>Araneae</taxon>
        <taxon>Araneomorphae</taxon>
        <taxon>Entelegynae</taxon>
        <taxon>Araneoidea</taxon>
        <taxon>Nephilidae</taxon>
        <taxon>Trichonephila</taxon>
    </lineage>
</organism>
<dbReference type="InterPro" id="IPR036397">
    <property type="entry name" value="RNaseH_sf"/>
</dbReference>
<name>A0A8X6VYM5_TRICX</name>
<feature type="transmembrane region" description="Helical" evidence="1">
    <location>
        <begin position="86"/>
        <end position="108"/>
    </location>
</feature>
<dbReference type="Gene3D" id="3.30.420.10">
    <property type="entry name" value="Ribonuclease H-like superfamily/Ribonuclease H"/>
    <property type="match status" value="1"/>
</dbReference>
<dbReference type="GO" id="GO:0003676">
    <property type="term" value="F:nucleic acid binding"/>
    <property type="evidence" value="ECO:0007669"/>
    <property type="project" value="InterPro"/>
</dbReference>
<reference evidence="2" key="1">
    <citation type="submission" date="2020-08" db="EMBL/GenBank/DDBJ databases">
        <title>Multicomponent nature underlies the extraordinary mechanical properties of spider dragline silk.</title>
        <authorList>
            <person name="Kono N."/>
            <person name="Nakamura H."/>
            <person name="Mori M."/>
            <person name="Yoshida Y."/>
            <person name="Ohtoshi R."/>
            <person name="Malay A.D."/>
            <person name="Moran D.A.P."/>
            <person name="Tomita M."/>
            <person name="Numata K."/>
            <person name="Arakawa K."/>
        </authorList>
    </citation>
    <scope>NUCLEOTIDE SEQUENCE</scope>
</reference>
<feature type="transmembrane region" description="Helical" evidence="1">
    <location>
        <begin position="120"/>
        <end position="139"/>
    </location>
</feature>
<accession>A0A8X6VYM5</accession>
<comment type="caution">
    <text evidence="2">The sequence shown here is derived from an EMBL/GenBank/DDBJ whole genome shotgun (WGS) entry which is preliminary data.</text>
</comment>
<dbReference type="Proteomes" id="UP000887159">
    <property type="component" value="Unassembled WGS sequence"/>
</dbReference>